<comment type="caution">
    <text evidence="3">The sequence shown here is derived from an EMBL/GenBank/DDBJ whole genome shotgun (WGS) entry which is preliminary data.</text>
</comment>
<dbReference type="EMBL" id="CAGS01000625">
    <property type="protein sequence ID" value="CCF86023.1"/>
    <property type="molecule type" value="Genomic_DNA"/>
</dbReference>
<feature type="compositionally biased region" description="Low complexity" evidence="1">
    <location>
        <begin position="70"/>
        <end position="82"/>
    </location>
</feature>
<dbReference type="Proteomes" id="UP000004221">
    <property type="component" value="Unassembled WGS sequence"/>
</dbReference>
<gene>
    <name evidence="3" type="ORF">NITHO_6610001</name>
</gene>
<dbReference type="PANTHER" id="PTHR33498:SF1">
    <property type="entry name" value="TRANSPOSASE FOR INSERTION SEQUENCE ELEMENT IS1557"/>
    <property type="match status" value="1"/>
</dbReference>
<evidence type="ECO:0000259" key="2">
    <source>
        <dbReference type="Pfam" id="PF01610"/>
    </source>
</evidence>
<keyword evidence="4" id="KW-1185">Reference proteome</keyword>
<dbReference type="Pfam" id="PF01610">
    <property type="entry name" value="DDE_Tnp_ISL3"/>
    <property type="match status" value="1"/>
</dbReference>
<reference evidence="3 4" key="1">
    <citation type="journal article" date="2012" name="ISME J.">
        <title>Nitrification expanded: discovery, physiology and genomics of a nitrite-oxidizing bacterium from the phylum Chloroflexi.</title>
        <authorList>
            <person name="Sorokin D.Y."/>
            <person name="Lucker S."/>
            <person name="Vejmelkova D."/>
            <person name="Kostrikina N.A."/>
            <person name="Kleerebezem R."/>
            <person name="Rijpstra W.I."/>
            <person name="Damste J.S."/>
            <person name="Le Paslier D."/>
            <person name="Muyzer G."/>
            <person name="Wagner M."/>
            <person name="van Loosdrecht M.C."/>
            <person name="Daims H."/>
        </authorList>
    </citation>
    <scope>NUCLEOTIDE SEQUENCE [LARGE SCALE GENOMIC DNA]</scope>
    <source>
        <strain evidence="4">none</strain>
    </source>
</reference>
<accession>I4EMW0</accession>
<sequence>MRRFLRADAFPERAPAPRKRSILDAYEPCLRQRWKEDCHNSLQLWREIRAQGFPGAASLLRKFVARWRSAPGRRGPASRSPRGGSGAGPIPPAPFSVPSPRQARWLLLRDLDKLRLEERMDREILLDGDPEIAAARTLAVDFGRLVRERDGSALAPWMKRASESVFPEFRAFVTVLDRDRAAVDAALALAWSNGQTEGQINRLKVAKRQMYGRGSLALLKARLLSAA</sequence>
<dbReference type="PANTHER" id="PTHR33498">
    <property type="entry name" value="TRANSPOSASE FOR INSERTION SEQUENCE ELEMENT IS1557"/>
    <property type="match status" value="1"/>
</dbReference>
<name>I4EMW0_9BACT</name>
<proteinExistence type="predicted"/>
<feature type="domain" description="Transposase IS204/IS1001/IS1096/IS1165 DDE" evidence="2">
    <location>
        <begin position="101"/>
        <end position="222"/>
    </location>
</feature>
<organism evidence="3 4">
    <name type="scientific">Nitrolancea hollandica Lb</name>
    <dbReference type="NCBI Taxonomy" id="1129897"/>
    <lineage>
        <taxon>Bacteria</taxon>
        <taxon>Pseudomonadati</taxon>
        <taxon>Thermomicrobiota</taxon>
        <taxon>Thermomicrobia</taxon>
        <taxon>Sphaerobacterales</taxon>
        <taxon>Sphaerobacterineae</taxon>
        <taxon>Sphaerobacteraceae</taxon>
        <taxon>Nitrolancea</taxon>
    </lineage>
</organism>
<evidence type="ECO:0000313" key="4">
    <source>
        <dbReference type="Proteomes" id="UP000004221"/>
    </source>
</evidence>
<dbReference type="InterPro" id="IPR047951">
    <property type="entry name" value="Transpos_ISL3"/>
</dbReference>
<dbReference type="InterPro" id="IPR002560">
    <property type="entry name" value="Transposase_DDE"/>
</dbReference>
<evidence type="ECO:0000313" key="3">
    <source>
        <dbReference type="EMBL" id="CCF86023.1"/>
    </source>
</evidence>
<protein>
    <submittedName>
        <fullName evidence="3">Transposase</fullName>
    </submittedName>
</protein>
<feature type="region of interest" description="Disordered" evidence="1">
    <location>
        <begin position="70"/>
        <end position="97"/>
    </location>
</feature>
<evidence type="ECO:0000256" key="1">
    <source>
        <dbReference type="SAM" id="MobiDB-lite"/>
    </source>
</evidence>
<dbReference type="AlphaFoldDB" id="I4EMW0"/>